<evidence type="ECO:0000256" key="1">
    <source>
        <dbReference type="SAM" id="MobiDB-lite"/>
    </source>
</evidence>
<dbReference type="EnsemblMetazoa" id="ISCW018115-RA">
    <property type="protein sequence ID" value="ISCW018115-PA"/>
    <property type="gene ID" value="ISCW018115"/>
</dbReference>
<dbReference type="InParanoid" id="B7PEI7"/>
<dbReference type="HOGENOM" id="CLU_1054795_0_0_1"/>
<organism>
    <name type="scientific">Ixodes scapularis</name>
    <name type="common">Black-legged tick</name>
    <name type="synonym">Deer tick</name>
    <dbReference type="NCBI Taxonomy" id="6945"/>
    <lineage>
        <taxon>Eukaryota</taxon>
        <taxon>Metazoa</taxon>
        <taxon>Ecdysozoa</taxon>
        <taxon>Arthropoda</taxon>
        <taxon>Chelicerata</taxon>
        <taxon>Arachnida</taxon>
        <taxon>Acari</taxon>
        <taxon>Parasitiformes</taxon>
        <taxon>Ixodida</taxon>
        <taxon>Ixodoidea</taxon>
        <taxon>Ixodidae</taxon>
        <taxon>Ixodinae</taxon>
        <taxon>Ixodes</taxon>
    </lineage>
</organism>
<feature type="compositionally biased region" description="Basic and acidic residues" evidence="1">
    <location>
        <begin position="45"/>
        <end position="59"/>
    </location>
</feature>
<proteinExistence type="predicted"/>
<reference evidence="3" key="2">
    <citation type="submission" date="2020-05" db="UniProtKB">
        <authorList>
            <consortium name="EnsemblMetazoa"/>
        </authorList>
    </citation>
    <scope>IDENTIFICATION</scope>
    <source>
        <strain evidence="3">wikel</strain>
    </source>
</reference>
<sequence length="264" mass="28195">MESELNWVPWPFESQQAPDVSSEPRASQVQSTGPPSQPAADVEPADLKSELSDYSHSTDPDAELWSSAGSVAEAISLLGLDSEMDQDHLSFYPWLHSSPQGTGAQTLEPISWYPPELTSCATSSLTTSDQDSQNPEPPTTSTCSLWPGVDPLFSTAQMTGLDLLAEDPLAPTPLLCSAQMSDSGVAEGPSDQQGFSLTPVTTLIGSGVEELHSSDVALLWGFVTSLQCQQRQDRHPADQWTTHGSVAASLSAMAALAYPNYAWQ</sequence>
<keyword evidence="4" id="KW-1185">Reference proteome</keyword>
<gene>
    <name evidence="2" type="ORF">IscW_ISCW018115</name>
</gene>
<protein>
    <submittedName>
        <fullName evidence="2 3">Uncharacterized protein</fullName>
    </submittedName>
</protein>
<dbReference type="VEuPathDB" id="VectorBase:ISCI018115"/>
<dbReference type="EMBL" id="DS695319">
    <property type="protein sequence ID" value="EEC05009.1"/>
    <property type="molecule type" value="Genomic_DNA"/>
</dbReference>
<evidence type="ECO:0000313" key="2">
    <source>
        <dbReference type="EMBL" id="EEC05009.1"/>
    </source>
</evidence>
<name>B7PEI7_IXOSC</name>
<accession>B7PEI7</accession>
<feature type="compositionally biased region" description="Low complexity" evidence="1">
    <location>
        <begin position="121"/>
        <end position="133"/>
    </location>
</feature>
<evidence type="ECO:0000313" key="4">
    <source>
        <dbReference type="Proteomes" id="UP000001555"/>
    </source>
</evidence>
<evidence type="ECO:0000313" key="3">
    <source>
        <dbReference type="EnsemblMetazoa" id="ISCW018115-PA"/>
    </source>
</evidence>
<dbReference type="EMBL" id="ABJB010724316">
    <property type="status" value="NOT_ANNOTATED_CDS"/>
    <property type="molecule type" value="Genomic_DNA"/>
</dbReference>
<feature type="compositionally biased region" description="Polar residues" evidence="1">
    <location>
        <begin position="13"/>
        <end position="34"/>
    </location>
</feature>
<dbReference type="AlphaFoldDB" id="B7PEI7"/>
<feature type="region of interest" description="Disordered" evidence="1">
    <location>
        <begin position="1"/>
        <end position="63"/>
    </location>
</feature>
<dbReference type="PaxDb" id="6945-B7PEI7"/>
<feature type="region of interest" description="Disordered" evidence="1">
    <location>
        <begin position="121"/>
        <end position="143"/>
    </location>
</feature>
<dbReference type="VEuPathDB" id="VectorBase:ISCW018115"/>
<reference evidence="2 4" key="1">
    <citation type="submission" date="2008-03" db="EMBL/GenBank/DDBJ databases">
        <title>Annotation of Ixodes scapularis.</title>
        <authorList>
            <consortium name="Ixodes scapularis Genome Project Consortium"/>
            <person name="Caler E."/>
            <person name="Hannick L.I."/>
            <person name="Bidwell S."/>
            <person name="Joardar V."/>
            <person name="Thiagarajan M."/>
            <person name="Amedeo P."/>
            <person name="Galinsky K.J."/>
            <person name="Schobel S."/>
            <person name="Inman J."/>
            <person name="Hostetler J."/>
            <person name="Miller J."/>
            <person name="Hammond M."/>
            <person name="Megy K."/>
            <person name="Lawson D."/>
            <person name="Kodira C."/>
            <person name="Sutton G."/>
            <person name="Meyer J."/>
            <person name="Hill C.A."/>
            <person name="Birren B."/>
            <person name="Nene V."/>
            <person name="Collins F."/>
            <person name="Alarcon-Chaidez F."/>
            <person name="Wikel S."/>
            <person name="Strausberg R."/>
        </authorList>
    </citation>
    <scope>NUCLEOTIDE SEQUENCE [LARGE SCALE GENOMIC DNA]</scope>
    <source>
        <strain evidence="4">Wikel</strain>
        <strain evidence="2">Wikel colony</strain>
    </source>
</reference>
<dbReference type="Proteomes" id="UP000001555">
    <property type="component" value="Unassembled WGS sequence"/>
</dbReference>